<feature type="domain" description="RapA2 cadherin-like" evidence="2">
    <location>
        <begin position="23"/>
        <end position="106"/>
    </location>
</feature>
<dbReference type="InterPro" id="IPR013783">
    <property type="entry name" value="Ig-like_fold"/>
</dbReference>
<accession>A0A9X8D6C2</accession>
<feature type="non-terminal residue" evidence="3">
    <location>
        <position position="1"/>
    </location>
</feature>
<feature type="compositionally biased region" description="Low complexity" evidence="1">
    <location>
        <begin position="1099"/>
        <end position="1130"/>
    </location>
</feature>
<dbReference type="Pfam" id="PF17963">
    <property type="entry name" value="Big_9"/>
    <property type="match status" value="1"/>
</dbReference>
<sequence length="1152" mass="115838">SGGAEVTEAIALTVTDRDGDVANGTLTVLIINDTPTANADSNAITEDGTPNTVSGSVKTNDRDGADNGNSVPVTGVSFGGAAGTVGSSITTTYGSIVLNADGTYTYTLNNADPRVQALTVGETLTEVVTYTITDADGDTSTSTLTITINGANDTPGVTVNDGNGAATGQVTVYEAGLTSAGDTSETVAGTFAITSPDGVASINVGGTTITLAQLQGLSPGSPLVINTPSGQLTLTGFTGTTLPNGVVTAGTVSYSFTLGAAQNHSAGEVTEAIALTVTDRDGDVANGTLTVLIINDTPTANADSNAITEDGTPNTVSGSVKTNDRDGADNGNNVPVTGVSFGGAAGTVGSSITTTYGSIVLNADGTYTYTLNNADPRVQALIVGDTLTEQVTYTITDADGDTSTSTLTITIHGANDVPGVVSNDNNGSSAGQITVFEAGLTSISDTSETAPGTFTVTSPDGIGSVSVGGTVVTLAQLQGLSPGAPIVITTPYGQISLTGFTGTVLPNGLVVAGTVSYNYTLAVTQNHSLGAVTEDIALRVTDRDGDVADGTLRVLIINDTPTATDDSAAITEDATPNTVSGSVKANDRDGADNGNGVPVTGVSFGGAPGTVGASITTTYGSIVLNADGTYTYTLNNADARVQALIVGDTLTEQVTYTITDADGDTSTATLTITIHGANDGPSLVVDDNNGAGTTGQATVSERGLNDASNASEIVSGSFVIAAPDGIGSITVHGTVVTLAQLTTLGTQPITVVTDKGSIVLTGFDVATGTVRYTYTLGTAQTHGTGEVTDDIALVVTDRDGDAAQGTLRVLILDDVPTARDDTTSIGTERPNASVSGNVFGGAGMGAGDVADRLGADGTATPVTGVSFEGQAGIIGSALAGRYGNLRLNADGSYSYSVNASNVRVASLGEGQTLTEVFDYVITDADGSTSTAKLTITIRGTSQHRPLAGDQVFPAGFGDTSRRIDQSVTPALYVQVAVQESQRLSQTLSGAIAARALGGDRIFGEDRPTDLWGEPQGVDYADHVSRDGVAFSLRMVRDVEQTLALRGVTAGKLVDGASPLFGDFDSFSVPQEPSPQAREAPPQPRDGARIVVPRAEAPHSSTGAAQAGSAAAAAEPARSFSSRVAAAAAERGTVRDAMKHSQRATPTVRVPSS</sequence>
<gene>
    <name evidence="3" type="ORF">D3H34_09205</name>
</gene>
<dbReference type="Gene3D" id="2.60.40.10">
    <property type="entry name" value="Immunoglobulins"/>
    <property type="match status" value="3"/>
</dbReference>
<feature type="region of interest" description="Disordered" evidence="1">
    <location>
        <begin position="37"/>
        <end position="71"/>
    </location>
</feature>
<keyword evidence="4" id="KW-1185">Reference proteome</keyword>
<evidence type="ECO:0000313" key="3">
    <source>
        <dbReference type="EMBL" id="RIX81943.1"/>
    </source>
</evidence>
<evidence type="ECO:0000256" key="1">
    <source>
        <dbReference type="SAM" id="MobiDB-lite"/>
    </source>
</evidence>
<dbReference type="Pfam" id="PF17803">
    <property type="entry name" value="Cadherin_4"/>
    <property type="match status" value="2"/>
</dbReference>
<proteinExistence type="predicted"/>
<dbReference type="NCBIfam" id="TIGR01965">
    <property type="entry name" value="VCBS_repeat"/>
    <property type="match status" value="4"/>
</dbReference>
<comment type="caution">
    <text evidence="3">The sequence shown here is derived from an EMBL/GenBank/DDBJ whole genome shotgun (WGS) entry which is preliminary data.</text>
</comment>
<evidence type="ECO:0000313" key="4">
    <source>
        <dbReference type="Proteomes" id="UP000265619"/>
    </source>
</evidence>
<dbReference type="AlphaFoldDB" id="A0A9X8D6C2"/>
<feature type="compositionally biased region" description="Polar residues" evidence="1">
    <location>
        <begin position="300"/>
        <end position="321"/>
    </location>
</feature>
<reference evidence="3 4" key="1">
    <citation type="submission" date="2018-09" db="EMBL/GenBank/DDBJ databases">
        <title>Acidovorax cavernicola nov. sp. isolated from Gruta de las Maravillas (Aracena, Spain).</title>
        <authorList>
            <person name="Jurado V."/>
            <person name="Gutierrez-Patricio S."/>
            <person name="Gonzalez-Pimentel J.L."/>
            <person name="Miller A.Z."/>
            <person name="Laiz L."/>
            <person name="Saiz-Jimenez C."/>
        </authorList>
    </citation>
    <scope>NUCLEOTIDE SEQUENCE [LARGE SCALE GENOMIC DNA]</scope>
    <source>
        <strain evidence="3 4">1011MAR4D40.2</strain>
    </source>
</reference>
<dbReference type="PANTHER" id="PTHR14139:SF2">
    <property type="entry name" value="CALSYNTENIN-1"/>
    <property type="match status" value="1"/>
</dbReference>
<feature type="compositionally biased region" description="Polar residues" evidence="1">
    <location>
        <begin position="574"/>
        <end position="583"/>
    </location>
</feature>
<feature type="region of interest" description="Disordered" evidence="1">
    <location>
        <begin position="573"/>
        <end position="595"/>
    </location>
</feature>
<organism evidence="3 4">
    <name type="scientific">Acidovorax cavernicola</name>
    <dbReference type="NCBI Taxonomy" id="1675792"/>
    <lineage>
        <taxon>Bacteria</taxon>
        <taxon>Pseudomonadati</taxon>
        <taxon>Pseudomonadota</taxon>
        <taxon>Betaproteobacteria</taxon>
        <taxon>Burkholderiales</taxon>
        <taxon>Comamonadaceae</taxon>
        <taxon>Acidovorax</taxon>
    </lineage>
</organism>
<feature type="region of interest" description="Disordered" evidence="1">
    <location>
        <begin position="1063"/>
        <end position="1152"/>
    </location>
</feature>
<feature type="compositionally biased region" description="Polar residues" evidence="1">
    <location>
        <begin position="37"/>
        <end position="58"/>
    </location>
</feature>
<dbReference type="PANTHER" id="PTHR14139">
    <property type="entry name" value="CALSYNTENIN"/>
    <property type="match status" value="1"/>
</dbReference>
<dbReference type="InterPro" id="IPR040853">
    <property type="entry name" value="RapA2_cadherin-like"/>
</dbReference>
<protein>
    <recommendedName>
        <fullName evidence="2">RapA2 cadherin-like domain-containing protein</fullName>
    </recommendedName>
</protein>
<dbReference type="EMBL" id="QXMN01000008">
    <property type="protein sequence ID" value="RIX81943.1"/>
    <property type="molecule type" value="Genomic_DNA"/>
</dbReference>
<dbReference type="RefSeq" id="WP_205736700.1">
    <property type="nucleotide sequence ID" value="NZ_QXMN01000008.1"/>
</dbReference>
<evidence type="ECO:0000259" key="2">
    <source>
        <dbReference type="Pfam" id="PF17803"/>
    </source>
</evidence>
<feature type="region of interest" description="Disordered" evidence="1">
    <location>
        <begin position="300"/>
        <end position="334"/>
    </location>
</feature>
<dbReference type="InterPro" id="IPR010221">
    <property type="entry name" value="VCBS_dom"/>
</dbReference>
<dbReference type="Proteomes" id="UP000265619">
    <property type="component" value="Unassembled WGS sequence"/>
</dbReference>
<feature type="domain" description="RapA2 cadherin-like" evidence="2">
    <location>
        <begin position="286"/>
        <end position="369"/>
    </location>
</feature>
<name>A0A9X8D6C2_9BURK</name>